<dbReference type="PANTHER" id="PTHR21066:SF18">
    <property type="entry name" value="ODORANT-BINDING PROTEIN 73A, ISOFORM B"/>
    <property type="match status" value="1"/>
</dbReference>
<dbReference type="InterPro" id="IPR006170">
    <property type="entry name" value="PBP/GOBP"/>
</dbReference>
<evidence type="ECO:0000256" key="2">
    <source>
        <dbReference type="ARBA" id="ARBA00008098"/>
    </source>
</evidence>
<dbReference type="Gene3D" id="1.10.238.20">
    <property type="entry name" value="Pheromone/general odorant binding protein domain"/>
    <property type="match status" value="1"/>
</dbReference>
<dbReference type="GO" id="GO:0005576">
    <property type="term" value="C:extracellular region"/>
    <property type="evidence" value="ECO:0007669"/>
    <property type="project" value="UniProtKB-SubCell"/>
</dbReference>
<feature type="signal peptide" evidence="4">
    <location>
        <begin position="1"/>
        <end position="23"/>
    </location>
</feature>
<keyword evidence="4" id="KW-0732">Signal</keyword>
<gene>
    <name evidence="5" type="primary">OBP14</name>
</gene>
<organism evidence="5">
    <name type="scientific">Phenacoccus solenopsis</name>
    <name type="common">Solenopsis mealybug</name>
    <dbReference type="NCBI Taxonomy" id="483260"/>
    <lineage>
        <taxon>Eukaryota</taxon>
        <taxon>Metazoa</taxon>
        <taxon>Ecdysozoa</taxon>
        <taxon>Arthropoda</taxon>
        <taxon>Hexapoda</taxon>
        <taxon>Insecta</taxon>
        <taxon>Pterygota</taxon>
        <taxon>Neoptera</taxon>
        <taxon>Paraneoptera</taxon>
        <taxon>Hemiptera</taxon>
        <taxon>Sternorrhyncha</taxon>
        <taxon>Coccoidea</taxon>
        <taxon>Pseudococcidae</taxon>
        <taxon>Phenacoccus</taxon>
    </lineage>
</organism>
<comment type="similarity">
    <text evidence="2">Belongs to the PBP/GOBP family.</text>
</comment>
<dbReference type="PANTHER" id="PTHR21066">
    <property type="entry name" value="ODORANT-BINDING PROTEIN 59A-RELATED"/>
    <property type="match status" value="1"/>
</dbReference>
<proteinExistence type="evidence at transcript level"/>
<dbReference type="InterPro" id="IPR052295">
    <property type="entry name" value="Odorant-binding_protein"/>
</dbReference>
<feature type="chain" id="PRO_5006833857" evidence="4">
    <location>
        <begin position="24"/>
        <end position="199"/>
    </location>
</feature>
<name>A0A0U2WRV0_9HEMI</name>
<evidence type="ECO:0000256" key="4">
    <source>
        <dbReference type="SAM" id="SignalP"/>
    </source>
</evidence>
<dbReference type="Pfam" id="PF01395">
    <property type="entry name" value="PBP_GOBP"/>
    <property type="match status" value="1"/>
</dbReference>
<keyword evidence="3" id="KW-0964">Secreted</keyword>
<dbReference type="SUPFAM" id="SSF47565">
    <property type="entry name" value="Insect pheromone/odorant-binding proteins"/>
    <property type="match status" value="1"/>
</dbReference>
<evidence type="ECO:0000256" key="3">
    <source>
        <dbReference type="ARBA" id="ARBA00022525"/>
    </source>
</evidence>
<protein>
    <submittedName>
        <fullName evidence="5">Odorant-binding protein</fullName>
    </submittedName>
</protein>
<accession>A0A0U2WRV0</accession>
<evidence type="ECO:0000256" key="1">
    <source>
        <dbReference type="ARBA" id="ARBA00004613"/>
    </source>
</evidence>
<dbReference type="GO" id="GO:0005549">
    <property type="term" value="F:odorant binding"/>
    <property type="evidence" value="ECO:0007669"/>
    <property type="project" value="InterPro"/>
</dbReference>
<dbReference type="InterPro" id="IPR036728">
    <property type="entry name" value="PBP_GOBP_sf"/>
</dbReference>
<reference evidence="5" key="1">
    <citation type="submission" date="2015-07" db="EMBL/GenBank/DDBJ databases">
        <title>Identification and expression pattern of odorant-binding protein gene in Phenacoccus solenopsis Tinsley.</title>
        <authorList>
            <person name="Zhao J."/>
        </authorList>
    </citation>
    <scope>NUCLEOTIDE SEQUENCE</scope>
</reference>
<comment type="subcellular location">
    <subcellularLocation>
        <location evidence="1">Secreted</location>
    </subcellularLocation>
</comment>
<dbReference type="EMBL" id="KT286777">
    <property type="protein sequence ID" value="ALS31064.1"/>
    <property type="molecule type" value="mRNA"/>
</dbReference>
<dbReference type="AlphaFoldDB" id="A0A0U2WRV0"/>
<sequence>MSGMFKNCLLILSFVCLTCYVNCEGELPTKGISQRCKTPAIAPQKLERIIGQCQEEIKSLLLQEALDVIGIENQDGSLTTPIRNKRQTKEQTASFTNEERRVAGCLLQCVYKKVKAVDESGFPQVDGLVRLYSEGVQDRNYYLAAYTAVQQCIGIAEAVKQQQPSQKFDGGQICDLAYEMFDCVSDKIDQFCGLTPERV</sequence>
<evidence type="ECO:0000313" key="5">
    <source>
        <dbReference type="EMBL" id="ALS31064.1"/>
    </source>
</evidence>